<keyword evidence="7" id="KW-1185">Reference proteome</keyword>
<gene>
    <name evidence="6" type="ORF">Ahy_A05g021690</name>
</gene>
<dbReference type="Pfam" id="PF02826">
    <property type="entry name" value="2-Hacid_dh_C"/>
    <property type="match status" value="2"/>
</dbReference>
<dbReference type="GO" id="GO:0004617">
    <property type="term" value="F:phosphoglycerate dehydrogenase activity"/>
    <property type="evidence" value="ECO:0007669"/>
    <property type="project" value="TreeGrafter"/>
</dbReference>
<feature type="transmembrane region" description="Helical" evidence="3">
    <location>
        <begin position="257"/>
        <end position="279"/>
    </location>
</feature>
<dbReference type="EMBL" id="SDMP01000005">
    <property type="protein sequence ID" value="RYR55815.1"/>
    <property type="molecule type" value="Genomic_DNA"/>
</dbReference>
<dbReference type="PROSITE" id="PS00671">
    <property type="entry name" value="D_2_HYDROXYACID_DH_3"/>
    <property type="match status" value="1"/>
</dbReference>
<accession>A0A445CY25</accession>
<dbReference type="AlphaFoldDB" id="A0A445CY25"/>
<dbReference type="Proteomes" id="UP000289738">
    <property type="component" value="Chromosome A05"/>
</dbReference>
<organism evidence="6 7">
    <name type="scientific">Arachis hypogaea</name>
    <name type="common">Peanut</name>
    <dbReference type="NCBI Taxonomy" id="3818"/>
    <lineage>
        <taxon>Eukaryota</taxon>
        <taxon>Viridiplantae</taxon>
        <taxon>Streptophyta</taxon>
        <taxon>Embryophyta</taxon>
        <taxon>Tracheophyta</taxon>
        <taxon>Spermatophyta</taxon>
        <taxon>Magnoliopsida</taxon>
        <taxon>eudicotyledons</taxon>
        <taxon>Gunneridae</taxon>
        <taxon>Pentapetalae</taxon>
        <taxon>rosids</taxon>
        <taxon>fabids</taxon>
        <taxon>Fabales</taxon>
        <taxon>Fabaceae</taxon>
        <taxon>Papilionoideae</taxon>
        <taxon>50 kb inversion clade</taxon>
        <taxon>dalbergioids sensu lato</taxon>
        <taxon>Dalbergieae</taxon>
        <taxon>Pterocarpus clade</taxon>
        <taxon>Arachis</taxon>
    </lineage>
</organism>
<proteinExistence type="inferred from homology"/>
<evidence type="ECO:0008006" key="8">
    <source>
        <dbReference type="Google" id="ProtNLM"/>
    </source>
</evidence>
<dbReference type="PANTHER" id="PTHR42938:SF25">
    <property type="entry name" value="D-ISOMER SPECIFIC 2-HYDROXYACID DEHYDROGENASE FAMILY PROTEIN"/>
    <property type="match status" value="1"/>
</dbReference>
<keyword evidence="3" id="KW-0812">Transmembrane</keyword>
<dbReference type="PANTHER" id="PTHR42938">
    <property type="entry name" value="FORMATE DEHYDROGENASE 1"/>
    <property type="match status" value="1"/>
</dbReference>
<dbReference type="InterPro" id="IPR006140">
    <property type="entry name" value="D-isomer_DH_NAD-bd"/>
</dbReference>
<keyword evidence="3" id="KW-0472">Membrane</keyword>
<feature type="domain" description="D-isomer specific 2-hydroxyacid dehydrogenase NAD-binding" evidence="5">
    <location>
        <begin position="156"/>
        <end position="254"/>
    </location>
</feature>
<comment type="similarity">
    <text evidence="2">Belongs to the D-isomer specific 2-hydroxyacid dehydrogenase family.</text>
</comment>
<dbReference type="SUPFAM" id="SSF51735">
    <property type="entry name" value="NAD(P)-binding Rossmann-fold domains"/>
    <property type="match status" value="1"/>
</dbReference>
<dbReference type="SUPFAM" id="SSF52283">
    <property type="entry name" value="Formate/glycerate dehydrogenase catalytic domain-like"/>
    <property type="match status" value="1"/>
</dbReference>
<feature type="domain" description="D-isomer specific 2-hydroxyacid dehydrogenase NAD-binding" evidence="5">
    <location>
        <begin position="284"/>
        <end position="359"/>
    </location>
</feature>
<evidence type="ECO:0000259" key="5">
    <source>
        <dbReference type="Pfam" id="PF02826"/>
    </source>
</evidence>
<keyword evidence="3" id="KW-1133">Transmembrane helix</keyword>
<evidence type="ECO:0000256" key="1">
    <source>
        <dbReference type="ARBA" id="ARBA00023002"/>
    </source>
</evidence>
<comment type="caution">
    <text evidence="6">The sequence shown here is derived from an EMBL/GenBank/DDBJ whole genome shotgun (WGS) entry which is preliminary data.</text>
</comment>
<dbReference type="InterPro" id="IPR006139">
    <property type="entry name" value="D-isomer_2_OHA_DH_cat_dom"/>
</dbReference>
<evidence type="ECO:0000313" key="7">
    <source>
        <dbReference type="Proteomes" id="UP000289738"/>
    </source>
</evidence>
<dbReference type="CDD" id="cd12175">
    <property type="entry name" value="2-Hacid_dh_11"/>
    <property type="match status" value="1"/>
</dbReference>
<evidence type="ECO:0000256" key="2">
    <source>
        <dbReference type="RuleBase" id="RU003719"/>
    </source>
</evidence>
<name>A0A445CY25_ARAHY</name>
<evidence type="ECO:0000313" key="6">
    <source>
        <dbReference type="EMBL" id="RYR55815.1"/>
    </source>
</evidence>
<keyword evidence="1 2" id="KW-0560">Oxidoreductase</keyword>
<dbReference type="InterPro" id="IPR036291">
    <property type="entry name" value="NAD(P)-bd_dom_sf"/>
</dbReference>
<reference evidence="6 7" key="1">
    <citation type="submission" date="2019-01" db="EMBL/GenBank/DDBJ databases">
        <title>Sequencing of cultivated peanut Arachis hypogaea provides insights into genome evolution and oil improvement.</title>
        <authorList>
            <person name="Chen X."/>
        </authorList>
    </citation>
    <scope>NUCLEOTIDE SEQUENCE [LARGE SCALE GENOMIC DNA]</scope>
    <source>
        <strain evidence="7">cv. Fuhuasheng</strain>
        <tissue evidence="6">Leaves</tissue>
    </source>
</reference>
<sequence>MQSSTWRVRSCIRCELASLLTRPRHRHRHHTPPMDTNASAAGEQRITRVLFCGPHFPASHEYTTQYLQSHSFIKVDVLPLEHVPQAIPNYHVCIVKSMKLDSHIISRAARMQLIMQYGVGIEGVDVEAATKHGIKVARIQSHATGNSASCAEMAIYLMLGLLRKQNELQISIQQRKLGEPITETLLGKTIFILGFGNIGMDLAHRLRPFGVKVIATKRSNVDDLVDERVNHEDMYEFVRKADIIVCCLHLNSETVCGFIQSFIVHYFCCFLLVFFHFLFHYRYKKSAGIINNDFISSMKKGALLVNIARGGLMDYEAVIKHLESGHLGGLGTDVAWNEPFNPDDQILKFKNVIMTPHVAGVTEHSYRTMAKAVGDVVLQLHAGQPLTGIEIVN</sequence>
<dbReference type="Pfam" id="PF00389">
    <property type="entry name" value="2-Hacid_dh"/>
    <property type="match status" value="1"/>
</dbReference>
<dbReference type="GO" id="GO:0051287">
    <property type="term" value="F:NAD binding"/>
    <property type="evidence" value="ECO:0007669"/>
    <property type="project" value="InterPro"/>
</dbReference>
<protein>
    <recommendedName>
        <fullName evidence="8">D-isomer specific 2-hydroxyacid dehydrogenase NAD-binding domain-containing protein</fullName>
    </recommendedName>
</protein>
<dbReference type="InterPro" id="IPR029753">
    <property type="entry name" value="D-isomer_DH_CS"/>
</dbReference>
<evidence type="ECO:0000259" key="4">
    <source>
        <dbReference type="Pfam" id="PF00389"/>
    </source>
</evidence>
<feature type="domain" description="D-isomer specific 2-hydroxyacid dehydrogenase catalytic" evidence="4">
    <location>
        <begin position="60"/>
        <end position="387"/>
    </location>
</feature>
<evidence type="ECO:0000256" key="3">
    <source>
        <dbReference type="SAM" id="Phobius"/>
    </source>
</evidence>
<dbReference type="Gene3D" id="3.40.50.720">
    <property type="entry name" value="NAD(P)-binding Rossmann-like Domain"/>
    <property type="match status" value="3"/>
</dbReference>